<evidence type="ECO:0000313" key="1">
    <source>
        <dbReference type="EMBL" id="AMK54750.1"/>
    </source>
</evidence>
<dbReference type="Proteomes" id="UP000069771">
    <property type="component" value="Chromosome"/>
</dbReference>
<sequence>MEESPWSFFSPGICETRKPALISCIDRSGNWDSFCPARQTNHVCF</sequence>
<dbReference type="KEGG" id="fro:AALO17_16160"/>
<reference evidence="1 2" key="1">
    <citation type="journal article" date="2016" name="Gut Pathog.">
        <title>Whole genome sequencing of "Faecalibaculum rodentium" ALO17, isolated from C57BL/6J laboratory mouse feces.</title>
        <authorList>
            <person name="Lim S."/>
            <person name="Chang D.H."/>
            <person name="Ahn S."/>
            <person name="Kim B.C."/>
        </authorList>
    </citation>
    <scope>NUCLEOTIDE SEQUENCE [LARGE SCALE GENOMIC DNA]</scope>
    <source>
        <strain evidence="1 2">Alo17</strain>
    </source>
</reference>
<organism evidence="1 2">
    <name type="scientific">Faecalibaculum rodentium</name>
    <dbReference type="NCBI Taxonomy" id="1702221"/>
    <lineage>
        <taxon>Bacteria</taxon>
        <taxon>Bacillati</taxon>
        <taxon>Bacillota</taxon>
        <taxon>Erysipelotrichia</taxon>
        <taxon>Erysipelotrichales</taxon>
        <taxon>Erysipelotrichaceae</taxon>
        <taxon>Faecalibaculum</taxon>
    </lineage>
</organism>
<gene>
    <name evidence="1" type="ORF">AALO17_16160</name>
</gene>
<name>A0A140DVS3_9FIRM</name>
<protein>
    <submittedName>
        <fullName evidence="1">Uncharacterized protein</fullName>
    </submittedName>
</protein>
<evidence type="ECO:0000313" key="2">
    <source>
        <dbReference type="Proteomes" id="UP000069771"/>
    </source>
</evidence>
<keyword evidence="2" id="KW-1185">Reference proteome</keyword>
<proteinExistence type="predicted"/>
<dbReference type="EMBL" id="CP011391">
    <property type="protein sequence ID" value="AMK54750.1"/>
    <property type="molecule type" value="Genomic_DNA"/>
</dbReference>
<accession>A0A140DVS3</accession>
<dbReference type="AlphaFoldDB" id="A0A140DVS3"/>
<dbReference type="STRING" id="1702221.AALO17_16160"/>